<feature type="transmembrane region" description="Helical" evidence="7">
    <location>
        <begin position="473"/>
        <end position="501"/>
    </location>
</feature>
<keyword evidence="5 7" id="KW-0472">Membrane</keyword>
<dbReference type="AlphaFoldDB" id="A0A0D1YLX2"/>
<proteinExistence type="inferred from homology"/>
<dbReference type="GO" id="GO:0042910">
    <property type="term" value="F:xenobiotic transmembrane transporter activity"/>
    <property type="evidence" value="ECO:0007669"/>
    <property type="project" value="InterPro"/>
</dbReference>
<dbReference type="RefSeq" id="XP_016211696.1">
    <property type="nucleotide sequence ID" value="XM_016360357.1"/>
</dbReference>
<dbReference type="OrthoDB" id="2126698at2759"/>
<feature type="transmembrane region" description="Helical" evidence="7">
    <location>
        <begin position="625"/>
        <end position="644"/>
    </location>
</feature>
<dbReference type="FunCoup" id="A0A0D1YLX2">
    <property type="interactions" value="114"/>
</dbReference>
<evidence type="ECO:0000313" key="9">
    <source>
        <dbReference type="Proteomes" id="UP000053259"/>
    </source>
</evidence>
<feature type="transmembrane region" description="Helical" evidence="7">
    <location>
        <begin position="260"/>
        <end position="281"/>
    </location>
</feature>
<dbReference type="Proteomes" id="UP000053259">
    <property type="component" value="Unassembled WGS sequence"/>
</dbReference>
<dbReference type="InParanoid" id="A0A0D1YLX2"/>
<evidence type="ECO:0000256" key="1">
    <source>
        <dbReference type="ARBA" id="ARBA00004141"/>
    </source>
</evidence>
<dbReference type="InterPro" id="IPR002528">
    <property type="entry name" value="MATE_fam"/>
</dbReference>
<feature type="transmembrane region" description="Helical" evidence="7">
    <location>
        <begin position="366"/>
        <end position="386"/>
    </location>
</feature>
<dbReference type="HOGENOM" id="CLU_012893_1_2_1"/>
<feature type="region of interest" description="Disordered" evidence="6">
    <location>
        <begin position="65"/>
        <end position="92"/>
    </location>
</feature>
<gene>
    <name evidence="8" type="ORF">PV09_06679</name>
</gene>
<dbReference type="Pfam" id="PF01554">
    <property type="entry name" value="MatE"/>
    <property type="match status" value="2"/>
</dbReference>
<dbReference type="EMBL" id="KN847552">
    <property type="protein sequence ID" value="KIW01827.1"/>
    <property type="molecule type" value="Genomic_DNA"/>
</dbReference>
<comment type="similarity">
    <text evidence="2">Belongs to the multi antimicrobial extrusion (MATE) (TC 2.A.66.1) family.</text>
</comment>
<keyword evidence="3 7" id="KW-0812">Transmembrane</keyword>
<dbReference type="GO" id="GO:1990961">
    <property type="term" value="P:xenobiotic detoxification by transmembrane export across the plasma membrane"/>
    <property type="evidence" value="ECO:0007669"/>
    <property type="project" value="InterPro"/>
</dbReference>
<feature type="compositionally biased region" description="Low complexity" evidence="6">
    <location>
        <begin position="65"/>
        <end position="77"/>
    </location>
</feature>
<name>A0A0D1YLX2_9PEZI</name>
<evidence type="ECO:0008006" key="10">
    <source>
        <dbReference type="Google" id="ProtNLM"/>
    </source>
</evidence>
<reference evidence="8 9" key="1">
    <citation type="submission" date="2015-01" db="EMBL/GenBank/DDBJ databases">
        <title>The Genome Sequence of Ochroconis gallopava CBS43764.</title>
        <authorList>
            <consortium name="The Broad Institute Genomics Platform"/>
            <person name="Cuomo C."/>
            <person name="de Hoog S."/>
            <person name="Gorbushina A."/>
            <person name="Stielow B."/>
            <person name="Teixiera M."/>
            <person name="Abouelleil A."/>
            <person name="Chapman S.B."/>
            <person name="Priest M."/>
            <person name="Young S.K."/>
            <person name="Wortman J."/>
            <person name="Nusbaum C."/>
            <person name="Birren B."/>
        </authorList>
    </citation>
    <scope>NUCLEOTIDE SEQUENCE [LARGE SCALE GENOMIC DNA]</scope>
    <source>
        <strain evidence="8 9">CBS 43764</strain>
    </source>
</reference>
<evidence type="ECO:0000256" key="6">
    <source>
        <dbReference type="SAM" id="MobiDB-lite"/>
    </source>
</evidence>
<dbReference type="GeneID" id="27314652"/>
<feature type="transmembrane region" description="Helical" evidence="7">
    <location>
        <begin position="334"/>
        <end position="360"/>
    </location>
</feature>
<keyword evidence="4 7" id="KW-1133">Transmembrane helix</keyword>
<organism evidence="8 9">
    <name type="scientific">Verruconis gallopava</name>
    <dbReference type="NCBI Taxonomy" id="253628"/>
    <lineage>
        <taxon>Eukaryota</taxon>
        <taxon>Fungi</taxon>
        <taxon>Dikarya</taxon>
        <taxon>Ascomycota</taxon>
        <taxon>Pezizomycotina</taxon>
        <taxon>Dothideomycetes</taxon>
        <taxon>Pleosporomycetidae</taxon>
        <taxon>Venturiales</taxon>
        <taxon>Sympoventuriaceae</taxon>
        <taxon>Verruconis</taxon>
    </lineage>
</organism>
<evidence type="ECO:0000256" key="3">
    <source>
        <dbReference type="ARBA" id="ARBA00022692"/>
    </source>
</evidence>
<feature type="region of interest" description="Disordered" evidence="6">
    <location>
        <begin position="171"/>
        <end position="226"/>
    </location>
</feature>
<dbReference type="InterPro" id="IPR045069">
    <property type="entry name" value="MATE_euk"/>
</dbReference>
<dbReference type="GO" id="GO:0016020">
    <property type="term" value="C:membrane"/>
    <property type="evidence" value="ECO:0007669"/>
    <property type="project" value="UniProtKB-SubCell"/>
</dbReference>
<keyword evidence="9" id="KW-1185">Reference proteome</keyword>
<evidence type="ECO:0000256" key="5">
    <source>
        <dbReference type="ARBA" id="ARBA00023136"/>
    </source>
</evidence>
<protein>
    <recommendedName>
        <fullName evidence="10">MATE efflux family protein</fullName>
    </recommendedName>
</protein>
<evidence type="ECO:0000256" key="2">
    <source>
        <dbReference type="ARBA" id="ARBA00010199"/>
    </source>
</evidence>
<accession>A0A0D1YLX2</accession>
<sequence>MASNNSSANGLDPFSFHSNEVNPNTAAPVDISSTSAPTNTASFGSWRQGLGSWTMASPIAAQAIAQDAEENPSSPSESESESDASTVRPIGTHSMSTAYRRPSFFATGSRGTVLSGQIIGETVHLSRQERERMREEERSLLRDNALIPPKHPRHRASEDNIGSRLQKKFSLGGGLRKTKSQGQSGDVEAGIPNIRISNDENGEPVNESSALLGRDPHASYGGEASPKNIDRRWEEAVTKGMIHTTWQREAKVLGRYSRSLILTFILQYSLTMASIFTVGHIGKVELGAVSLASMTANITGYAVYQGLATSLDTLCAQAFGSGRKTLVGLQLQRMVYFLWFVTIPIGIVWLAGTAILSAIVPEKETARLAGLYLKIILLGAPGYAAFESGKRFVQAQGLFHVNLYVLLVCAPLNALMNYVFVWRLGWGFVGAPIAVAIIDNLLPLVLFLYVYFVDGKQCWGGFSRNAFKNWVPMVRLALPGLVMVLAEFLAFEILTLAASWIGSTHLAAQSVLSTITALTFQIPFPISIAASTRIANLIGATLSEPAKMAAKVAVVVAVFVGILNVTLLSSLRSYIPLLFTNDKDVQKLVADILPLCAAFQLFDALAACCNGILRGLGRQEIGGYVNLFAYYAVALPISFATGFGLGWGLIGLWIGPAIGLGLVFAIEAYFIRRTSWEQAVEEARKRNVMG</sequence>
<comment type="subcellular location">
    <subcellularLocation>
        <location evidence="1">Membrane</location>
        <topology evidence="1">Multi-pass membrane protein</topology>
    </subcellularLocation>
</comment>
<feature type="transmembrane region" description="Helical" evidence="7">
    <location>
        <begin position="398"/>
        <end position="420"/>
    </location>
</feature>
<evidence type="ECO:0000256" key="4">
    <source>
        <dbReference type="ARBA" id="ARBA00022989"/>
    </source>
</evidence>
<dbReference type="STRING" id="253628.A0A0D1YLX2"/>
<feature type="compositionally biased region" description="Polar residues" evidence="6">
    <location>
        <begin position="16"/>
        <end position="43"/>
    </location>
</feature>
<evidence type="ECO:0000313" key="8">
    <source>
        <dbReference type="EMBL" id="KIW01827.1"/>
    </source>
</evidence>
<feature type="transmembrane region" description="Helical" evidence="7">
    <location>
        <begin position="507"/>
        <end position="531"/>
    </location>
</feature>
<dbReference type="PANTHER" id="PTHR11206">
    <property type="entry name" value="MULTIDRUG RESISTANCE PROTEIN"/>
    <property type="match status" value="1"/>
</dbReference>
<feature type="transmembrane region" description="Helical" evidence="7">
    <location>
        <begin position="552"/>
        <end position="572"/>
    </location>
</feature>
<dbReference type="NCBIfam" id="TIGR00797">
    <property type="entry name" value="matE"/>
    <property type="match status" value="1"/>
</dbReference>
<dbReference type="GO" id="GO:0015297">
    <property type="term" value="F:antiporter activity"/>
    <property type="evidence" value="ECO:0007669"/>
    <property type="project" value="InterPro"/>
</dbReference>
<dbReference type="VEuPathDB" id="FungiDB:PV09_06679"/>
<feature type="transmembrane region" description="Helical" evidence="7">
    <location>
        <begin position="650"/>
        <end position="671"/>
    </location>
</feature>
<feature type="transmembrane region" description="Helical" evidence="7">
    <location>
        <begin position="592"/>
        <end position="613"/>
    </location>
</feature>
<dbReference type="CDD" id="cd13132">
    <property type="entry name" value="MATE_eukaryotic"/>
    <property type="match status" value="1"/>
</dbReference>
<evidence type="ECO:0000256" key="7">
    <source>
        <dbReference type="SAM" id="Phobius"/>
    </source>
</evidence>
<feature type="region of interest" description="Disordered" evidence="6">
    <location>
        <begin position="1"/>
        <end position="43"/>
    </location>
</feature>
<feature type="transmembrane region" description="Helical" evidence="7">
    <location>
        <begin position="426"/>
        <end position="452"/>
    </location>
</feature>